<dbReference type="CDD" id="cd03713">
    <property type="entry name" value="EFG_mtEFG_C"/>
    <property type="match status" value="1"/>
</dbReference>
<dbReference type="GO" id="GO:0032790">
    <property type="term" value="P:ribosome disassembly"/>
    <property type="evidence" value="ECO:0007669"/>
    <property type="project" value="TreeGrafter"/>
</dbReference>
<keyword evidence="5 6" id="KW-0342">GTP-binding</keyword>
<evidence type="ECO:0000313" key="10">
    <source>
        <dbReference type="Proteomes" id="UP000177921"/>
    </source>
</evidence>
<dbReference type="FunFam" id="3.40.50.300:FF:000029">
    <property type="entry name" value="Elongation factor G"/>
    <property type="match status" value="1"/>
</dbReference>
<feature type="binding site" evidence="6">
    <location>
        <begin position="152"/>
        <end position="155"/>
    </location>
    <ligand>
        <name>GTP</name>
        <dbReference type="ChEBI" id="CHEBI:37565"/>
    </ligand>
</feature>
<evidence type="ECO:0000256" key="1">
    <source>
        <dbReference type="ARBA" id="ARBA00005870"/>
    </source>
</evidence>
<dbReference type="SUPFAM" id="SSF52540">
    <property type="entry name" value="P-loop containing nucleoside triphosphate hydrolases"/>
    <property type="match status" value="1"/>
</dbReference>
<dbReference type="InterPro" id="IPR009022">
    <property type="entry name" value="EFG_III"/>
</dbReference>
<dbReference type="CDD" id="cd04088">
    <property type="entry name" value="EFG_mtEFG_II"/>
    <property type="match status" value="1"/>
</dbReference>
<dbReference type="PROSITE" id="PS51722">
    <property type="entry name" value="G_TR_2"/>
    <property type="match status" value="1"/>
</dbReference>
<dbReference type="InterPro" id="IPR005225">
    <property type="entry name" value="Small_GTP-bd"/>
</dbReference>
<dbReference type="InterPro" id="IPR041095">
    <property type="entry name" value="EFG_II"/>
</dbReference>
<dbReference type="FunFam" id="3.30.230.10:FF:000003">
    <property type="entry name" value="Elongation factor G"/>
    <property type="match status" value="1"/>
</dbReference>
<comment type="subcellular location">
    <subcellularLocation>
        <location evidence="6">Cytoplasm</location>
    </subcellularLocation>
</comment>
<dbReference type="NCBIfam" id="TIGR00484">
    <property type="entry name" value="EF-G"/>
    <property type="match status" value="1"/>
</dbReference>
<dbReference type="FunFam" id="2.40.30.10:FF:000006">
    <property type="entry name" value="Elongation factor G"/>
    <property type="match status" value="1"/>
</dbReference>
<evidence type="ECO:0000256" key="7">
    <source>
        <dbReference type="NCBIfam" id="TIGR00484"/>
    </source>
</evidence>
<evidence type="ECO:0000259" key="8">
    <source>
        <dbReference type="PROSITE" id="PS51722"/>
    </source>
</evidence>
<dbReference type="GO" id="GO:0005737">
    <property type="term" value="C:cytoplasm"/>
    <property type="evidence" value="ECO:0007669"/>
    <property type="project" value="UniProtKB-SubCell"/>
</dbReference>
<protein>
    <recommendedName>
        <fullName evidence="6 7">Elongation factor G</fullName>
        <shortName evidence="6">EF-G</shortName>
    </recommendedName>
</protein>
<dbReference type="Pfam" id="PF03764">
    <property type="entry name" value="EFG_IV"/>
    <property type="match status" value="1"/>
</dbReference>
<evidence type="ECO:0000256" key="2">
    <source>
        <dbReference type="ARBA" id="ARBA00022741"/>
    </source>
</evidence>
<feature type="binding site" evidence="6">
    <location>
        <begin position="24"/>
        <end position="31"/>
    </location>
    <ligand>
        <name>GTP</name>
        <dbReference type="ChEBI" id="CHEBI:37565"/>
    </ligand>
</feature>
<dbReference type="Pfam" id="PF14492">
    <property type="entry name" value="EFG_III"/>
    <property type="match status" value="1"/>
</dbReference>
<evidence type="ECO:0000256" key="6">
    <source>
        <dbReference type="HAMAP-Rule" id="MF_00054"/>
    </source>
</evidence>
<keyword evidence="2 6" id="KW-0547">Nucleotide-binding</keyword>
<dbReference type="Gene3D" id="2.40.30.10">
    <property type="entry name" value="Translation factors"/>
    <property type="match status" value="1"/>
</dbReference>
<dbReference type="PRINTS" id="PR00315">
    <property type="entry name" value="ELONGATNFCT"/>
</dbReference>
<dbReference type="Gene3D" id="3.30.70.240">
    <property type="match status" value="1"/>
</dbReference>
<dbReference type="FunFam" id="3.30.70.240:FF:000001">
    <property type="entry name" value="Elongation factor G"/>
    <property type="match status" value="1"/>
</dbReference>
<organism evidence="9 10">
    <name type="scientific">Candidatus Collierbacteria bacterium RIFOXYD1_FULL_46_26</name>
    <dbReference type="NCBI Taxonomy" id="1817732"/>
    <lineage>
        <taxon>Bacteria</taxon>
        <taxon>Candidatus Collieribacteriota</taxon>
    </lineage>
</organism>
<evidence type="ECO:0000256" key="3">
    <source>
        <dbReference type="ARBA" id="ARBA00022768"/>
    </source>
</evidence>
<dbReference type="AlphaFoldDB" id="A0A1F5FXF7"/>
<feature type="domain" description="Tr-type G" evidence="8">
    <location>
        <begin position="15"/>
        <end position="300"/>
    </location>
</feature>
<dbReference type="FunFam" id="3.30.70.870:FF:000001">
    <property type="entry name" value="Elongation factor G"/>
    <property type="match status" value="1"/>
</dbReference>
<dbReference type="SUPFAM" id="SSF50447">
    <property type="entry name" value="Translation proteins"/>
    <property type="match status" value="1"/>
</dbReference>
<feature type="binding site" evidence="6">
    <location>
        <begin position="98"/>
        <end position="102"/>
    </location>
    <ligand>
        <name>GTP</name>
        <dbReference type="ChEBI" id="CHEBI:37565"/>
    </ligand>
</feature>
<evidence type="ECO:0000256" key="5">
    <source>
        <dbReference type="ARBA" id="ARBA00023134"/>
    </source>
</evidence>
<evidence type="ECO:0000256" key="4">
    <source>
        <dbReference type="ARBA" id="ARBA00022917"/>
    </source>
</evidence>
<dbReference type="Proteomes" id="UP000177921">
    <property type="component" value="Unassembled WGS sequence"/>
</dbReference>
<name>A0A1F5FXF7_9BACT</name>
<dbReference type="HAMAP" id="MF_00054_B">
    <property type="entry name" value="EF_G_EF_2_B"/>
    <property type="match status" value="1"/>
</dbReference>
<dbReference type="InterPro" id="IPR004540">
    <property type="entry name" value="Transl_elong_EFG/EF2"/>
</dbReference>
<dbReference type="GO" id="GO:0005525">
    <property type="term" value="F:GTP binding"/>
    <property type="evidence" value="ECO:0007669"/>
    <property type="project" value="UniProtKB-UniRule"/>
</dbReference>
<dbReference type="Gene3D" id="3.40.50.300">
    <property type="entry name" value="P-loop containing nucleotide triphosphate hydrolases"/>
    <property type="match status" value="1"/>
</dbReference>
<dbReference type="GO" id="GO:0003924">
    <property type="term" value="F:GTPase activity"/>
    <property type="evidence" value="ECO:0007669"/>
    <property type="project" value="InterPro"/>
</dbReference>
<dbReference type="InterPro" id="IPR005517">
    <property type="entry name" value="Transl_elong_EFG/EF2_IV"/>
</dbReference>
<dbReference type="PANTHER" id="PTHR43261">
    <property type="entry name" value="TRANSLATION ELONGATION FACTOR G-RELATED"/>
    <property type="match status" value="1"/>
</dbReference>
<proteinExistence type="inferred from homology"/>
<dbReference type="InterPro" id="IPR053905">
    <property type="entry name" value="EF-G-like_DII"/>
</dbReference>
<dbReference type="Gene3D" id="3.30.230.10">
    <property type="match status" value="1"/>
</dbReference>
<keyword evidence="4 6" id="KW-0648">Protein biosynthesis</keyword>
<comment type="similarity">
    <text evidence="1 6">Belongs to the TRAFAC class translation factor GTPase superfamily. Classic translation factor GTPase family. EF-G/EF-2 subfamily.</text>
</comment>
<keyword evidence="6" id="KW-0963">Cytoplasm</keyword>
<dbReference type="InterPro" id="IPR000795">
    <property type="entry name" value="T_Tr_GTP-bd_dom"/>
</dbReference>
<dbReference type="InterPro" id="IPR000640">
    <property type="entry name" value="EFG_V-like"/>
</dbReference>
<dbReference type="InterPro" id="IPR035647">
    <property type="entry name" value="EFG_III/V"/>
</dbReference>
<dbReference type="Pfam" id="PF22042">
    <property type="entry name" value="EF-G_D2"/>
    <property type="match status" value="1"/>
</dbReference>
<comment type="function">
    <text evidence="6">Catalyzes the GTP-dependent ribosomal translocation step during translation elongation. During this step, the ribosome changes from the pre-translocational (PRE) to the post-translocational (POST) state as the newly formed A-site-bound peptidyl-tRNA and P-site-bound deacylated tRNA move to the P and E sites, respectively. Catalyzes the coordinated movement of the two tRNA molecules, the mRNA and conformational changes in the ribosome.</text>
</comment>
<comment type="caution">
    <text evidence="9">The sequence shown here is derived from an EMBL/GenBank/DDBJ whole genome shotgun (WGS) entry which is preliminary data.</text>
</comment>
<dbReference type="InterPro" id="IPR020568">
    <property type="entry name" value="Ribosomal_Su5_D2-typ_SF"/>
</dbReference>
<dbReference type="CDD" id="cd01434">
    <property type="entry name" value="EFG_mtEFG1_IV"/>
    <property type="match status" value="1"/>
</dbReference>
<dbReference type="NCBIfam" id="NF009381">
    <property type="entry name" value="PRK12740.1-5"/>
    <property type="match status" value="1"/>
</dbReference>
<dbReference type="Gene3D" id="3.30.70.870">
    <property type="entry name" value="Elongation Factor G (Translational Gtpase), domain 3"/>
    <property type="match status" value="1"/>
</dbReference>
<accession>A0A1F5FXF7</accession>
<dbReference type="InterPro" id="IPR009000">
    <property type="entry name" value="Transl_B-barrel_sf"/>
</dbReference>
<dbReference type="CDD" id="cd01886">
    <property type="entry name" value="EF-G"/>
    <property type="match status" value="1"/>
</dbReference>
<dbReference type="EMBL" id="MFAR01000039">
    <property type="protein sequence ID" value="OGD84306.1"/>
    <property type="molecule type" value="Genomic_DNA"/>
</dbReference>
<dbReference type="Pfam" id="PF00009">
    <property type="entry name" value="GTP_EFTU"/>
    <property type="match status" value="1"/>
</dbReference>
<dbReference type="SUPFAM" id="SSF54980">
    <property type="entry name" value="EF-G C-terminal domain-like"/>
    <property type="match status" value="2"/>
</dbReference>
<dbReference type="SUPFAM" id="SSF54211">
    <property type="entry name" value="Ribosomal protein S5 domain 2-like"/>
    <property type="match status" value="1"/>
</dbReference>
<sequence length="709" mass="78231">MSQLVKTADRELAMDKIRNIGIIAHIDAGKTTTSERILFYTGKSYKIGDIDEGNTQMDWMEQEKERGITIVSAATTTFWTPQLPKSLFSDKYRINLIDTPGHVDFTAEVERSLRVLDGGVTVLDAEEGVQSQSETVWRQADKYKVPRICFVNKMDKLGADFKATLADVEDKLGVKTAIVTYPIGAENTFKGVVMLLEEQAIIWAGDETGAKYEIVDIPADLVDVIAKERARLIEQICETDDLLLEKYLNGEVPSLIELKQALRKATIAYKLVPIYCGTSLRNKGVQPLLDGIVDYLPSPLDVPPAEGMVPNSDEKVARPPDVTAPFAGLAFKIQADPHIGKLTYLRVYSGKIESGSYIYNATRDVTERVGRLVLMHANNREEVPFAEAGEIIGVVGMKDTRTGDTLCVKEHPVILEGISFAEPVISLAIEPKTKADQEKMGTALARLAEEDPTFKIKTNQETGQTLIAGMGELQLDVLVDRMKREFKVEANVGDPQVAYRETISIPSQAEGKYIRQSGGRGQYGHCLIRIKPLGRGEGYQFVNKIVGGAIPKEFITPIEKGIKEAMENGVVAGYPLVDIEVELYDGSFHEVDSSEIAFKIAGSMALQSAVRAGNPILLEPIMKLEITTPEEFMGDVIGDVSSKRGQVLDTEQRGNARIILCQVPLAELSRYVTILRSMTQGRANSYMEMSHYEPVPGNIAEKIINKENK</sequence>
<keyword evidence="3 6" id="KW-0251">Elongation factor</keyword>
<dbReference type="SMART" id="SM00889">
    <property type="entry name" value="EFG_IV"/>
    <property type="match status" value="1"/>
</dbReference>
<dbReference type="NCBIfam" id="TIGR00231">
    <property type="entry name" value="small_GTP"/>
    <property type="match status" value="1"/>
</dbReference>
<dbReference type="SMART" id="SM00838">
    <property type="entry name" value="EFG_C"/>
    <property type="match status" value="1"/>
</dbReference>
<evidence type="ECO:0000313" key="9">
    <source>
        <dbReference type="EMBL" id="OGD84306.1"/>
    </source>
</evidence>
<dbReference type="InterPro" id="IPR027417">
    <property type="entry name" value="P-loop_NTPase"/>
</dbReference>
<dbReference type="GO" id="GO:0003746">
    <property type="term" value="F:translation elongation factor activity"/>
    <property type="evidence" value="ECO:0007669"/>
    <property type="project" value="UniProtKB-UniRule"/>
</dbReference>
<dbReference type="PANTHER" id="PTHR43261:SF1">
    <property type="entry name" value="RIBOSOME-RELEASING FACTOR 2, MITOCHONDRIAL"/>
    <property type="match status" value="1"/>
</dbReference>
<dbReference type="Pfam" id="PF00679">
    <property type="entry name" value="EFG_C"/>
    <property type="match status" value="1"/>
</dbReference>
<dbReference type="CDD" id="cd16262">
    <property type="entry name" value="EFG_III"/>
    <property type="match status" value="1"/>
</dbReference>
<dbReference type="InterPro" id="IPR031157">
    <property type="entry name" value="G_TR_CS"/>
</dbReference>
<reference evidence="9 10" key="1">
    <citation type="journal article" date="2016" name="Nat. Commun.">
        <title>Thousands of microbial genomes shed light on interconnected biogeochemical processes in an aquifer system.</title>
        <authorList>
            <person name="Anantharaman K."/>
            <person name="Brown C.T."/>
            <person name="Hug L.A."/>
            <person name="Sharon I."/>
            <person name="Castelle C.J."/>
            <person name="Probst A.J."/>
            <person name="Thomas B.C."/>
            <person name="Singh A."/>
            <person name="Wilkins M.J."/>
            <person name="Karaoz U."/>
            <person name="Brodie E.L."/>
            <person name="Williams K.H."/>
            <person name="Hubbard S.S."/>
            <person name="Banfield J.F."/>
        </authorList>
    </citation>
    <scope>NUCLEOTIDE SEQUENCE [LARGE SCALE GENOMIC DNA]</scope>
</reference>
<dbReference type="PROSITE" id="PS00301">
    <property type="entry name" value="G_TR_1"/>
    <property type="match status" value="1"/>
</dbReference>
<gene>
    <name evidence="6" type="primary">fusA</name>
    <name evidence="9" type="ORF">A2618_01150</name>
</gene>
<dbReference type="InterPro" id="IPR035649">
    <property type="entry name" value="EFG_V"/>
</dbReference>
<dbReference type="InterPro" id="IPR014721">
    <property type="entry name" value="Ribsml_uS5_D2-typ_fold_subgr"/>
</dbReference>
<dbReference type="InterPro" id="IPR047872">
    <property type="entry name" value="EFG_IV"/>
</dbReference>